<proteinExistence type="predicted"/>
<dbReference type="Proteomes" id="UP001062846">
    <property type="component" value="Chromosome 13"/>
</dbReference>
<evidence type="ECO:0000313" key="1">
    <source>
        <dbReference type="EMBL" id="KAI8525461.1"/>
    </source>
</evidence>
<organism evidence="1 2">
    <name type="scientific">Rhododendron molle</name>
    <name type="common">Chinese azalea</name>
    <name type="synonym">Azalea mollis</name>
    <dbReference type="NCBI Taxonomy" id="49168"/>
    <lineage>
        <taxon>Eukaryota</taxon>
        <taxon>Viridiplantae</taxon>
        <taxon>Streptophyta</taxon>
        <taxon>Embryophyta</taxon>
        <taxon>Tracheophyta</taxon>
        <taxon>Spermatophyta</taxon>
        <taxon>Magnoliopsida</taxon>
        <taxon>eudicotyledons</taxon>
        <taxon>Gunneridae</taxon>
        <taxon>Pentapetalae</taxon>
        <taxon>asterids</taxon>
        <taxon>Ericales</taxon>
        <taxon>Ericaceae</taxon>
        <taxon>Ericoideae</taxon>
        <taxon>Rhodoreae</taxon>
        <taxon>Rhododendron</taxon>
    </lineage>
</organism>
<protein>
    <submittedName>
        <fullName evidence="1">Uncharacterized protein</fullName>
    </submittedName>
</protein>
<comment type="caution">
    <text evidence="1">The sequence shown here is derived from an EMBL/GenBank/DDBJ whole genome shotgun (WGS) entry which is preliminary data.</text>
</comment>
<accession>A0ACC0L9R2</accession>
<reference evidence="1" key="1">
    <citation type="submission" date="2022-02" db="EMBL/GenBank/DDBJ databases">
        <title>Plant Genome Project.</title>
        <authorList>
            <person name="Zhang R.-G."/>
        </authorList>
    </citation>
    <scope>NUCLEOTIDE SEQUENCE</scope>
    <source>
        <strain evidence="1">AT1</strain>
    </source>
</reference>
<dbReference type="EMBL" id="CM046400">
    <property type="protein sequence ID" value="KAI8525461.1"/>
    <property type="molecule type" value="Genomic_DNA"/>
</dbReference>
<keyword evidence="2" id="KW-1185">Reference proteome</keyword>
<gene>
    <name evidence="1" type="ORF">RHMOL_Rhmol13G0232100</name>
</gene>
<sequence>MVKEHGPSSAKIPLSSAPMSYALLLPLEIGIEEANGEDWASGSGLRSDTNTNASQLLTKCSTATYLYWGKLGAV</sequence>
<name>A0ACC0L9R2_RHOML</name>
<evidence type="ECO:0000313" key="2">
    <source>
        <dbReference type="Proteomes" id="UP001062846"/>
    </source>
</evidence>